<feature type="region of interest" description="Disordered" evidence="1">
    <location>
        <begin position="215"/>
        <end position="238"/>
    </location>
</feature>
<feature type="domain" description="DUF4097" evidence="3">
    <location>
        <begin position="128"/>
        <end position="235"/>
    </location>
</feature>
<feature type="chain" id="PRO_5041932596" description="DUF4097 domain-containing protein" evidence="2">
    <location>
        <begin position="20"/>
        <end position="259"/>
    </location>
</feature>
<evidence type="ECO:0000256" key="2">
    <source>
        <dbReference type="SAM" id="SignalP"/>
    </source>
</evidence>
<name>A0AAE3R6F2_9BACT</name>
<evidence type="ECO:0000256" key="1">
    <source>
        <dbReference type="SAM" id="MobiDB-lite"/>
    </source>
</evidence>
<reference evidence="4" key="1">
    <citation type="submission" date="2023-05" db="EMBL/GenBank/DDBJ databases">
        <authorList>
            <person name="Zhang X."/>
        </authorList>
    </citation>
    <scope>NUCLEOTIDE SEQUENCE</scope>
    <source>
        <strain evidence="4">BD1B2-1</strain>
    </source>
</reference>
<evidence type="ECO:0000259" key="3">
    <source>
        <dbReference type="Pfam" id="PF13349"/>
    </source>
</evidence>
<proteinExistence type="predicted"/>
<evidence type="ECO:0000313" key="4">
    <source>
        <dbReference type="EMBL" id="MDJ1504584.1"/>
    </source>
</evidence>
<dbReference type="EMBL" id="JASJOU010000012">
    <property type="protein sequence ID" value="MDJ1504584.1"/>
    <property type="molecule type" value="Genomic_DNA"/>
</dbReference>
<feature type="signal peptide" evidence="2">
    <location>
        <begin position="1"/>
        <end position="19"/>
    </location>
</feature>
<dbReference type="AlphaFoldDB" id="A0AAE3R6F2"/>
<dbReference type="Proteomes" id="UP001232063">
    <property type="component" value="Unassembled WGS sequence"/>
</dbReference>
<sequence length="259" mass="28108">MKKFIIILTLLAAPVLSYAQDFKFEVKSANKVKIGTIHGHITVEGHTGKDIIVTGTKCFTNEEGTEGLKLISGDGISDNTNGYCLNIQESNGTVVVRGVSNKNHNVKILIPEKMNVIIQSSGWSAKDITVSNFKSELEIKSEYASVAMANVTGPVVLNATYGKVKAVFDKINQDKPISIVATYNNLDVTLPSDTKANLRMESSYGDIYTDFDVKSSSPSSSEDDLEKISSHTVTGSINGGGVEVHLESPYKNVFLRKKK</sequence>
<gene>
    <name evidence="4" type="ORF">QNI22_28240</name>
</gene>
<accession>A0AAE3R6F2</accession>
<evidence type="ECO:0000313" key="5">
    <source>
        <dbReference type="Proteomes" id="UP001232063"/>
    </source>
</evidence>
<dbReference type="Pfam" id="PF13349">
    <property type="entry name" value="DUF4097"/>
    <property type="match status" value="1"/>
</dbReference>
<keyword evidence="5" id="KW-1185">Reference proteome</keyword>
<protein>
    <recommendedName>
        <fullName evidence="3">DUF4097 domain-containing protein</fullName>
    </recommendedName>
</protein>
<keyword evidence="2" id="KW-0732">Signal</keyword>
<dbReference type="RefSeq" id="WP_314516006.1">
    <property type="nucleotide sequence ID" value="NZ_JASJOU010000012.1"/>
</dbReference>
<comment type="caution">
    <text evidence="4">The sequence shown here is derived from an EMBL/GenBank/DDBJ whole genome shotgun (WGS) entry which is preliminary data.</text>
</comment>
<organism evidence="4 5">
    <name type="scientific">Xanthocytophaga agilis</name>
    <dbReference type="NCBI Taxonomy" id="3048010"/>
    <lineage>
        <taxon>Bacteria</taxon>
        <taxon>Pseudomonadati</taxon>
        <taxon>Bacteroidota</taxon>
        <taxon>Cytophagia</taxon>
        <taxon>Cytophagales</taxon>
        <taxon>Rhodocytophagaceae</taxon>
        <taxon>Xanthocytophaga</taxon>
    </lineage>
</organism>
<dbReference type="InterPro" id="IPR025164">
    <property type="entry name" value="Toastrack_DUF4097"/>
</dbReference>